<dbReference type="AlphaFoldDB" id="A0A9W6U5M7"/>
<evidence type="ECO:0000256" key="1">
    <source>
        <dbReference type="SAM" id="Phobius"/>
    </source>
</evidence>
<dbReference type="EMBL" id="BSXW01000563">
    <property type="protein sequence ID" value="GMF25657.1"/>
    <property type="molecule type" value="Genomic_DNA"/>
</dbReference>
<comment type="caution">
    <text evidence="2">The sequence shown here is derived from an EMBL/GenBank/DDBJ whole genome shotgun (WGS) entry which is preliminary data.</text>
</comment>
<evidence type="ECO:0000313" key="2">
    <source>
        <dbReference type="EMBL" id="GMF25657.1"/>
    </source>
</evidence>
<keyword evidence="1" id="KW-1133">Transmembrane helix</keyword>
<dbReference type="Proteomes" id="UP001165083">
    <property type="component" value="Unassembled WGS sequence"/>
</dbReference>
<reference evidence="2" key="1">
    <citation type="submission" date="2023-04" db="EMBL/GenBank/DDBJ databases">
        <title>Phytophthora lilii NBRC 32176.</title>
        <authorList>
            <person name="Ichikawa N."/>
            <person name="Sato H."/>
            <person name="Tonouchi N."/>
        </authorList>
    </citation>
    <scope>NUCLEOTIDE SEQUENCE</scope>
    <source>
        <strain evidence="2">NBRC 32176</strain>
    </source>
</reference>
<feature type="transmembrane region" description="Helical" evidence="1">
    <location>
        <begin position="26"/>
        <end position="47"/>
    </location>
</feature>
<keyword evidence="3" id="KW-1185">Reference proteome</keyword>
<sequence>MFPVVSWALSALLPSLAPTKGNSAMLVLVLLLIAQPLLVAGSAGFVYQRPLTQRTNAQGEAAKRIQVGGWDQTEVDQAIIDANVRPDYWVRTLDTSIAIDS</sequence>
<proteinExistence type="predicted"/>
<accession>A0A9W6U5M7</accession>
<name>A0A9W6U5M7_9STRA</name>
<keyword evidence="1" id="KW-0812">Transmembrane</keyword>
<evidence type="ECO:0000313" key="3">
    <source>
        <dbReference type="Proteomes" id="UP001165083"/>
    </source>
</evidence>
<organism evidence="2 3">
    <name type="scientific">Phytophthora lilii</name>
    <dbReference type="NCBI Taxonomy" id="2077276"/>
    <lineage>
        <taxon>Eukaryota</taxon>
        <taxon>Sar</taxon>
        <taxon>Stramenopiles</taxon>
        <taxon>Oomycota</taxon>
        <taxon>Peronosporomycetes</taxon>
        <taxon>Peronosporales</taxon>
        <taxon>Peronosporaceae</taxon>
        <taxon>Phytophthora</taxon>
    </lineage>
</organism>
<keyword evidence="1" id="KW-0472">Membrane</keyword>
<gene>
    <name evidence="2" type="ORF">Plil01_001060700</name>
</gene>
<protein>
    <submittedName>
        <fullName evidence="2">Unnamed protein product</fullName>
    </submittedName>
</protein>